<reference evidence="2 3" key="1">
    <citation type="submission" date="2019-11" db="EMBL/GenBank/DDBJ databases">
        <title>Whole-genome sequence of a Rhodoblastus acidophilus DSM 142.</title>
        <authorList>
            <person name="Kyndt J.A."/>
            <person name="Meyer T.E."/>
        </authorList>
    </citation>
    <scope>NUCLEOTIDE SEQUENCE [LARGE SCALE GENOMIC DNA]</scope>
    <source>
        <strain evidence="2 3">DSM 142</strain>
    </source>
</reference>
<dbReference type="GO" id="GO:0016705">
    <property type="term" value="F:oxidoreductase activity, acting on paired donors, with incorporation or reduction of molecular oxygen"/>
    <property type="evidence" value="ECO:0007669"/>
    <property type="project" value="InterPro"/>
</dbReference>
<dbReference type="InterPro" id="IPR036188">
    <property type="entry name" value="FAD/NAD-bd_sf"/>
</dbReference>
<dbReference type="OrthoDB" id="5793379at2"/>
<evidence type="ECO:0000256" key="1">
    <source>
        <dbReference type="ARBA" id="ARBA00006599"/>
    </source>
</evidence>
<dbReference type="InterPro" id="IPR008461">
    <property type="entry name" value="CrtY"/>
</dbReference>
<dbReference type="EC" id="5.5.1.19" evidence="2"/>
<evidence type="ECO:0000313" key="3">
    <source>
        <dbReference type="Proteomes" id="UP000439113"/>
    </source>
</evidence>
<dbReference type="EMBL" id="WNKS01000001">
    <property type="protein sequence ID" value="MTV29509.1"/>
    <property type="molecule type" value="Genomic_DNA"/>
</dbReference>
<name>A0A6N8DH08_RHOAC</name>
<dbReference type="Proteomes" id="UP000439113">
    <property type="component" value="Unassembled WGS sequence"/>
</dbReference>
<comment type="caution">
    <text evidence="2">The sequence shown here is derived from an EMBL/GenBank/DDBJ whole genome shotgun (WGS) entry which is preliminary data.</text>
</comment>
<protein>
    <submittedName>
        <fullName evidence="2">Lycopene beta-cyclase CrtY</fullName>
        <ecNumber evidence="2">5.5.1.19</ecNumber>
    </submittedName>
</protein>
<proteinExistence type="inferred from homology"/>
<dbReference type="RefSeq" id="WP_155444178.1">
    <property type="nucleotide sequence ID" value="NZ_JAOQNR010000001.1"/>
</dbReference>
<comment type="similarity">
    <text evidence="1">Belongs to the lycopene cyclase family.</text>
</comment>
<accession>A0A6N8DH08</accession>
<dbReference type="SUPFAM" id="SSF51905">
    <property type="entry name" value="FAD/NAD(P)-binding domain"/>
    <property type="match status" value="1"/>
</dbReference>
<organism evidence="2 3">
    <name type="scientific">Rhodoblastus acidophilus</name>
    <name type="common">Rhodopseudomonas acidophila</name>
    <dbReference type="NCBI Taxonomy" id="1074"/>
    <lineage>
        <taxon>Bacteria</taxon>
        <taxon>Pseudomonadati</taxon>
        <taxon>Pseudomonadota</taxon>
        <taxon>Alphaproteobacteria</taxon>
        <taxon>Hyphomicrobiales</taxon>
        <taxon>Rhodoblastaceae</taxon>
        <taxon>Rhodoblastus</taxon>
    </lineage>
</organism>
<dbReference type="Pfam" id="PF05834">
    <property type="entry name" value="Lycopene_cycl"/>
    <property type="match status" value="1"/>
</dbReference>
<dbReference type="NCBIfam" id="TIGR01790">
    <property type="entry name" value="carotene-cycl"/>
    <property type="match status" value="1"/>
</dbReference>
<dbReference type="GO" id="GO:0016117">
    <property type="term" value="P:carotenoid biosynthetic process"/>
    <property type="evidence" value="ECO:0007669"/>
    <property type="project" value="InterPro"/>
</dbReference>
<sequence>MDADLILVGGGLANSLIALAVAARDPSRRILMVDAGAPAGGHTWSFHEPDMNEGQRRWIAPAVACAWRGQEVHFTKFSRRLRTGYASLTSQSLAGAVAACPSVTRIQARADRISAECIETDGNRTLRAPCVVDGTGRVPEAYMALGWQVFVGIELECEAPHNRAIPIIMDARVPQHGGYRFVYTLPFTDRRILIEDTRYTDGAVLDDADCAAAVGAYAAARGWSGAEVRRERGVLPVAMAFDAPAFWAAAAGGAVPVGMRAGLFHPVSGYSLPLAARVAEVVAAHPGDTEIVFAAVRRFALAEARRQSYLRFLSRLLLRAAAPEERRKIMEHFYRLPDALVERFYAGRLTLADQARILIGKPPVPIANALACLRERPLLHDARRKRGYDGPAVLAEEQAL</sequence>
<gene>
    <name evidence="2" type="primary">crtY</name>
    <name evidence="2" type="ORF">GJ654_00725</name>
</gene>
<evidence type="ECO:0000313" key="2">
    <source>
        <dbReference type="EMBL" id="MTV29509.1"/>
    </source>
</evidence>
<keyword evidence="2" id="KW-0413">Isomerase</keyword>
<dbReference type="AlphaFoldDB" id="A0A6N8DH08"/>
<dbReference type="InterPro" id="IPR010108">
    <property type="entry name" value="Lycopene_cyclase_b/e"/>
</dbReference>
<dbReference type="GO" id="GO:0045436">
    <property type="term" value="F:lycopene beta cyclase activity"/>
    <property type="evidence" value="ECO:0007669"/>
    <property type="project" value="InterPro"/>
</dbReference>
<dbReference type="NCBIfam" id="TIGR01789">
    <property type="entry name" value="lycopene_cycl"/>
    <property type="match status" value="1"/>
</dbReference>